<reference evidence="1 2" key="1">
    <citation type="submission" date="2015-07" db="EMBL/GenBank/DDBJ databases">
        <title>Comparative genomics of the Sigatoka disease complex on banana suggests a link between parallel evolutionary changes in Pseudocercospora fijiensis and Pseudocercospora eumusae and increased virulence on the banana host.</title>
        <authorList>
            <person name="Chang T.-C."/>
            <person name="Salvucci A."/>
            <person name="Crous P.W."/>
            <person name="Stergiopoulos I."/>
        </authorList>
    </citation>
    <scope>NUCLEOTIDE SEQUENCE [LARGE SCALE GENOMIC DNA]</scope>
    <source>
        <strain evidence="1 2">CBS 116634</strain>
    </source>
</reference>
<dbReference type="EMBL" id="LFZO01000142">
    <property type="protein sequence ID" value="KXT12728.1"/>
    <property type="molecule type" value="Genomic_DNA"/>
</dbReference>
<name>A0A139IDB4_9PEZI</name>
<evidence type="ECO:0000313" key="1">
    <source>
        <dbReference type="EMBL" id="KXT12728.1"/>
    </source>
</evidence>
<sequence>MAHYWELVAQGHGHLSCGRLAVVQRCLEVELVRLRWCPLRRDMHALWVICKHYMLHVRNGCRVSMSLEHDYTNAAVRMHSQEHEHIVRSASTEADLRATSSNEHEPASYFGRIRTLTWEGASQAED</sequence>
<protein>
    <submittedName>
        <fullName evidence="1">Uncharacterized protein</fullName>
    </submittedName>
</protein>
<keyword evidence="2" id="KW-1185">Reference proteome</keyword>
<dbReference type="AlphaFoldDB" id="A0A139IDB4"/>
<gene>
    <name evidence="1" type="ORF">AC579_5211</name>
</gene>
<comment type="caution">
    <text evidence="1">The sequence shown here is derived from an EMBL/GenBank/DDBJ whole genome shotgun (WGS) entry which is preliminary data.</text>
</comment>
<proteinExistence type="predicted"/>
<evidence type="ECO:0000313" key="2">
    <source>
        <dbReference type="Proteomes" id="UP000073492"/>
    </source>
</evidence>
<organism evidence="1 2">
    <name type="scientific">Pseudocercospora musae</name>
    <dbReference type="NCBI Taxonomy" id="113226"/>
    <lineage>
        <taxon>Eukaryota</taxon>
        <taxon>Fungi</taxon>
        <taxon>Dikarya</taxon>
        <taxon>Ascomycota</taxon>
        <taxon>Pezizomycotina</taxon>
        <taxon>Dothideomycetes</taxon>
        <taxon>Dothideomycetidae</taxon>
        <taxon>Mycosphaerellales</taxon>
        <taxon>Mycosphaerellaceae</taxon>
        <taxon>Pseudocercospora</taxon>
    </lineage>
</organism>
<dbReference type="Proteomes" id="UP000073492">
    <property type="component" value="Unassembled WGS sequence"/>
</dbReference>
<accession>A0A139IDB4</accession>